<proteinExistence type="predicted"/>
<dbReference type="Gene3D" id="3.40.50.200">
    <property type="entry name" value="Peptidase S8/S53 domain"/>
    <property type="match status" value="1"/>
</dbReference>
<dbReference type="GO" id="GO:0006508">
    <property type="term" value="P:proteolysis"/>
    <property type="evidence" value="ECO:0007669"/>
    <property type="project" value="UniProtKB-KW"/>
</dbReference>
<reference evidence="4 5" key="1">
    <citation type="submission" date="2017-11" db="EMBL/GenBank/DDBJ databases">
        <title>Draft Genome Sequence of Lactobacillus curieae NBRC 111893 isolated from Koso, a Japanese sugar-Vegetable Fermented Beverage.</title>
        <authorList>
            <person name="Chiou T.Y."/>
            <person name="Oshima K."/>
            <person name="Suda W."/>
            <person name="Hattori M."/>
            <person name="Takahashi T."/>
        </authorList>
    </citation>
    <scope>NUCLEOTIDE SEQUENCE [LARGE SCALE GENOMIC DNA]</scope>
    <source>
        <strain evidence="4 5">NBRC111893</strain>
    </source>
</reference>
<accession>A0A401FI92</accession>
<evidence type="ECO:0000256" key="2">
    <source>
        <dbReference type="ARBA" id="ARBA00022801"/>
    </source>
</evidence>
<dbReference type="RefSeq" id="WP_225417456.1">
    <property type="nucleotide sequence ID" value="NZ_BEXA01000001.1"/>
</dbReference>
<evidence type="ECO:0000313" key="5">
    <source>
        <dbReference type="Proteomes" id="UP000286974"/>
    </source>
</evidence>
<dbReference type="Proteomes" id="UP000286974">
    <property type="component" value="Unassembled WGS sequence"/>
</dbReference>
<dbReference type="SUPFAM" id="SSF52743">
    <property type="entry name" value="Subtilisin-like"/>
    <property type="match status" value="1"/>
</dbReference>
<evidence type="ECO:0000256" key="3">
    <source>
        <dbReference type="ARBA" id="ARBA00022825"/>
    </source>
</evidence>
<evidence type="ECO:0008006" key="6">
    <source>
        <dbReference type="Google" id="ProtNLM"/>
    </source>
</evidence>
<keyword evidence="3" id="KW-0720">Serine protease</keyword>
<evidence type="ECO:0000256" key="1">
    <source>
        <dbReference type="ARBA" id="ARBA00022670"/>
    </source>
</evidence>
<name>A0A401FI92_9LACO</name>
<dbReference type="EMBL" id="BEXA01000001">
    <property type="protein sequence ID" value="GAY72079.1"/>
    <property type="molecule type" value="Genomic_DNA"/>
</dbReference>
<organism evidence="4 5">
    <name type="scientific">Lentilactobacillus kosonis</name>
    <dbReference type="NCBI Taxonomy" id="2810561"/>
    <lineage>
        <taxon>Bacteria</taxon>
        <taxon>Bacillati</taxon>
        <taxon>Bacillota</taxon>
        <taxon>Bacilli</taxon>
        <taxon>Lactobacillales</taxon>
        <taxon>Lactobacillaceae</taxon>
        <taxon>Lentilactobacillus</taxon>
    </lineage>
</organism>
<protein>
    <recommendedName>
        <fullName evidence="6">Peptidase S53 domain-containing protein</fullName>
    </recommendedName>
</protein>
<keyword evidence="5" id="KW-1185">Reference proteome</keyword>
<comment type="caution">
    <text evidence="4">The sequence shown here is derived from an EMBL/GenBank/DDBJ whole genome shotgun (WGS) entry which is preliminary data.</text>
</comment>
<dbReference type="AlphaFoldDB" id="A0A401FI92"/>
<sequence length="89" mass="9888">MVDGGTSFASPQIAAANADMNSKLAQPVGFWNPQIYRFALQPDTPFHVLDSDTNNNNLYYTGQPGKLYNQATGLGTIDFDKLYQHFDKN</sequence>
<dbReference type="GO" id="GO:0004252">
    <property type="term" value="F:serine-type endopeptidase activity"/>
    <property type="evidence" value="ECO:0007669"/>
    <property type="project" value="InterPro"/>
</dbReference>
<dbReference type="PROSITE" id="PS00138">
    <property type="entry name" value="SUBTILASE_SER"/>
    <property type="match status" value="1"/>
</dbReference>
<dbReference type="InterPro" id="IPR023828">
    <property type="entry name" value="Peptidase_S8_Ser-AS"/>
</dbReference>
<evidence type="ECO:0000313" key="4">
    <source>
        <dbReference type="EMBL" id="GAY72079.1"/>
    </source>
</evidence>
<dbReference type="InterPro" id="IPR036852">
    <property type="entry name" value="Peptidase_S8/S53_dom_sf"/>
</dbReference>
<keyword evidence="2" id="KW-0378">Hydrolase</keyword>
<dbReference type="STRING" id="1138822.PL11_002165"/>
<keyword evidence="1" id="KW-0645">Protease</keyword>
<gene>
    <name evidence="4" type="ORF">NBRC111893_225</name>
</gene>